<evidence type="ECO:0000256" key="2">
    <source>
        <dbReference type="ARBA" id="ARBA00007637"/>
    </source>
</evidence>
<sequence>MKILITGGAGFIGSHINKLLLDKGHTVLVYDNLSRGFKELIDPRAEFILGALNEKEKLERSLQGVDAVIHMAAYIIVPESVEKPLLYIENNVLGTAYLLEAMKKASVKKIILSSSATVYGEPDSLPLTEEAPIKQPANTYGFTKLTMENLLGLYYKTYEFDTIILRYFNPYGPNEMHNPETHAIPNFIKSTLLKKPIPLYWQGEQLRDFIYVEDLALAHIAVLDLEGYQVFNVGTEVGTKVIDVVNKIFEIVGYKVEFNDLGERLGDVKANYASSEKLRKSVGWRARTSLDEGLRKTIDFFKSKTGS</sequence>
<dbReference type="Proteomes" id="UP000177103">
    <property type="component" value="Unassembled WGS sequence"/>
</dbReference>
<evidence type="ECO:0000256" key="5">
    <source>
        <dbReference type="ARBA" id="ARBA00033067"/>
    </source>
</evidence>
<name>A0A1G1W785_9BACT</name>
<accession>A0A1G1W785</accession>
<feature type="domain" description="NAD-dependent epimerase/dehydratase" evidence="6">
    <location>
        <begin position="3"/>
        <end position="234"/>
    </location>
</feature>
<dbReference type="SUPFAM" id="SSF51735">
    <property type="entry name" value="NAD(P)-binding Rossmann-fold domains"/>
    <property type="match status" value="1"/>
</dbReference>
<gene>
    <name evidence="7" type="ORF">A2Y57_01655</name>
</gene>
<dbReference type="Pfam" id="PF01370">
    <property type="entry name" value="Epimerase"/>
    <property type="match status" value="1"/>
</dbReference>
<comment type="caution">
    <text evidence="7">The sequence shown here is derived from an EMBL/GenBank/DDBJ whole genome shotgun (WGS) entry which is preliminary data.</text>
</comment>
<dbReference type="PRINTS" id="PR01713">
    <property type="entry name" value="NUCEPIMERASE"/>
</dbReference>
<organism evidence="7 8">
    <name type="scientific">Candidatus Woykebacteria bacterium RBG_13_40_7b</name>
    <dbReference type="NCBI Taxonomy" id="1802594"/>
    <lineage>
        <taxon>Bacteria</taxon>
        <taxon>Candidatus Woykeibacteriota</taxon>
    </lineage>
</organism>
<evidence type="ECO:0000256" key="1">
    <source>
        <dbReference type="ARBA" id="ARBA00004947"/>
    </source>
</evidence>
<evidence type="ECO:0000259" key="6">
    <source>
        <dbReference type="Pfam" id="PF01370"/>
    </source>
</evidence>
<reference evidence="7 8" key="1">
    <citation type="journal article" date="2016" name="Nat. Commun.">
        <title>Thousands of microbial genomes shed light on interconnected biogeochemical processes in an aquifer system.</title>
        <authorList>
            <person name="Anantharaman K."/>
            <person name="Brown C.T."/>
            <person name="Hug L.A."/>
            <person name="Sharon I."/>
            <person name="Castelle C.J."/>
            <person name="Probst A.J."/>
            <person name="Thomas B.C."/>
            <person name="Singh A."/>
            <person name="Wilkins M.J."/>
            <person name="Karaoz U."/>
            <person name="Brodie E.L."/>
            <person name="Williams K.H."/>
            <person name="Hubbard S.S."/>
            <person name="Banfield J.F."/>
        </authorList>
    </citation>
    <scope>NUCLEOTIDE SEQUENCE [LARGE SCALE GENOMIC DNA]</scope>
</reference>
<dbReference type="EMBL" id="MHCQ01000042">
    <property type="protein sequence ID" value="OGY23545.1"/>
    <property type="molecule type" value="Genomic_DNA"/>
</dbReference>
<dbReference type="InterPro" id="IPR036291">
    <property type="entry name" value="NAD(P)-bd_dom_sf"/>
</dbReference>
<evidence type="ECO:0000313" key="7">
    <source>
        <dbReference type="EMBL" id="OGY23545.1"/>
    </source>
</evidence>
<dbReference type="PANTHER" id="PTHR43725">
    <property type="entry name" value="UDP-GLUCOSE 4-EPIMERASE"/>
    <property type="match status" value="1"/>
</dbReference>
<evidence type="ECO:0000313" key="8">
    <source>
        <dbReference type="Proteomes" id="UP000177103"/>
    </source>
</evidence>
<protein>
    <recommendedName>
        <fullName evidence="3">UDP-glucose 4-epimerase</fullName>
    </recommendedName>
    <alternativeName>
        <fullName evidence="5">Galactowaldenase</fullName>
    </alternativeName>
    <alternativeName>
        <fullName evidence="4">UDP-galactose 4-epimerase</fullName>
    </alternativeName>
</protein>
<dbReference type="Gene3D" id="3.90.25.10">
    <property type="entry name" value="UDP-galactose 4-epimerase, domain 1"/>
    <property type="match status" value="1"/>
</dbReference>
<dbReference type="InterPro" id="IPR001509">
    <property type="entry name" value="Epimerase_deHydtase"/>
</dbReference>
<dbReference type="Gene3D" id="3.40.50.720">
    <property type="entry name" value="NAD(P)-binding Rossmann-like Domain"/>
    <property type="match status" value="1"/>
</dbReference>
<evidence type="ECO:0000256" key="4">
    <source>
        <dbReference type="ARBA" id="ARBA00031367"/>
    </source>
</evidence>
<proteinExistence type="inferred from homology"/>
<dbReference type="AlphaFoldDB" id="A0A1G1W785"/>
<comment type="similarity">
    <text evidence="2">Belongs to the NAD(P)-dependent epimerase/dehydratase family.</text>
</comment>
<comment type="pathway">
    <text evidence="1">Carbohydrate metabolism; galactose metabolism.</text>
</comment>
<evidence type="ECO:0000256" key="3">
    <source>
        <dbReference type="ARBA" id="ARBA00018569"/>
    </source>
</evidence>
<dbReference type="PANTHER" id="PTHR43725:SF53">
    <property type="entry name" value="UDP-ARABINOSE 4-EPIMERASE 1"/>
    <property type="match status" value="1"/>
</dbReference>